<keyword evidence="4" id="KW-1185">Reference proteome</keyword>
<name>A0ABR4PJV9_9HELO</name>
<feature type="region of interest" description="Disordered" evidence="1">
    <location>
        <begin position="138"/>
        <end position="163"/>
    </location>
</feature>
<gene>
    <name evidence="3" type="ORF">PVAG01_05365</name>
</gene>
<accession>A0ABR4PJV9</accession>
<sequence>MRFSVLAVSMLASAVVADQTVYATEMVTITSCAATVTNCPARSTVTSMTSYPVVTSVPAVTSAPATSEAVIPTTSAYHNASSVATSVWTSIPVKESTSENSPEATSYSVIAITSCIPTVIYSTVPVAKPTTSAVVVPVPSSKPIPSQGTGTSGNGTTPSVPTTPATFTGAASTISGSFAVAAAGGLAALLLA</sequence>
<dbReference type="PANTHER" id="PTHR39602">
    <property type="entry name" value="ACW-9"/>
    <property type="match status" value="1"/>
</dbReference>
<evidence type="ECO:0000313" key="4">
    <source>
        <dbReference type="Proteomes" id="UP001629113"/>
    </source>
</evidence>
<organism evidence="3 4">
    <name type="scientific">Phlyctema vagabunda</name>
    <dbReference type="NCBI Taxonomy" id="108571"/>
    <lineage>
        <taxon>Eukaryota</taxon>
        <taxon>Fungi</taxon>
        <taxon>Dikarya</taxon>
        <taxon>Ascomycota</taxon>
        <taxon>Pezizomycotina</taxon>
        <taxon>Leotiomycetes</taxon>
        <taxon>Helotiales</taxon>
        <taxon>Dermateaceae</taxon>
        <taxon>Phlyctema</taxon>
    </lineage>
</organism>
<dbReference type="PANTHER" id="PTHR39602:SF2">
    <property type="entry name" value="ACW-9"/>
    <property type="match status" value="1"/>
</dbReference>
<protein>
    <submittedName>
        <fullName evidence="3">GPI anchored serine-rich protein</fullName>
    </submittedName>
</protein>
<evidence type="ECO:0000256" key="2">
    <source>
        <dbReference type="SAM" id="SignalP"/>
    </source>
</evidence>
<feature type="signal peptide" evidence="2">
    <location>
        <begin position="1"/>
        <end position="17"/>
    </location>
</feature>
<keyword evidence="2" id="KW-0732">Signal</keyword>
<feature type="chain" id="PRO_5045359995" evidence="2">
    <location>
        <begin position="18"/>
        <end position="192"/>
    </location>
</feature>
<evidence type="ECO:0000313" key="3">
    <source>
        <dbReference type="EMBL" id="KAL3423618.1"/>
    </source>
</evidence>
<evidence type="ECO:0000256" key="1">
    <source>
        <dbReference type="SAM" id="MobiDB-lite"/>
    </source>
</evidence>
<dbReference type="EMBL" id="JBFCZG010000004">
    <property type="protein sequence ID" value="KAL3423618.1"/>
    <property type="molecule type" value="Genomic_DNA"/>
</dbReference>
<reference evidence="3 4" key="1">
    <citation type="submission" date="2024-06" db="EMBL/GenBank/DDBJ databases">
        <title>Complete genome of Phlyctema vagabunda strain 19-DSS-EL-015.</title>
        <authorList>
            <person name="Fiorenzani C."/>
        </authorList>
    </citation>
    <scope>NUCLEOTIDE SEQUENCE [LARGE SCALE GENOMIC DNA]</scope>
    <source>
        <strain evidence="3 4">19-DSS-EL-015</strain>
    </source>
</reference>
<proteinExistence type="predicted"/>
<dbReference type="Proteomes" id="UP001629113">
    <property type="component" value="Unassembled WGS sequence"/>
</dbReference>
<comment type="caution">
    <text evidence="3">The sequence shown here is derived from an EMBL/GenBank/DDBJ whole genome shotgun (WGS) entry which is preliminary data.</text>
</comment>